<feature type="compositionally biased region" description="Low complexity" evidence="6">
    <location>
        <begin position="530"/>
        <end position="539"/>
    </location>
</feature>
<feature type="compositionally biased region" description="Basic and acidic residues" evidence="6">
    <location>
        <begin position="1352"/>
        <end position="1361"/>
    </location>
</feature>
<dbReference type="InterPro" id="IPR029024">
    <property type="entry name" value="TerB-like"/>
</dbReference>
<evidence type="ECO:0000256" key="1">
    <source>
        <dbReference type="ARBA" id="ARBA00004141"/>
    </source>
</evidence>
<feature type="compositionally biased region" description="Low complexity" evidence="6">
    <location>
        <begin position="72"/>
        <end position="103"/>
    </location>
</feature>
<dbReference type="EMBL" id="KZ819635">
    <property type="protein sequence ID" value="PWN91739.1"/>
    <property type="molecule type" value="Genomic_DNA"/>
</dbReference>
<evidence type="ECO:0000313" key="8">
    <source>
        <dbReference type="EMBL" id="PWN91739.1"/>
    </source>
</evidence>
<comment type="similarity">
    <text evidence="2">Belongs to the TMCO4 family.</text>
</comment>
<feature type="compositionally biased region" description="Low complexity" evidence="6">
    <location>
        <begin position="1254"/>
        <end position="1265"/>
    </location>
</feature>
<dbReference type="Proteomes" id="UP000245768">
    <property type="component" value="Unassembled WGS sequence"/>
</dbReference>
<reference evidence="8 9" key="1">
    <citation type="journal article" date="2018" name="Mol. Biol. Evol.">
        <title>Broad Genomic Sampling Reveals a Smut Pathogenic Ancestry of the Fungal Clade Ustilaginomycotina.</title>
        <authorList>
            <person name="Kijpornyongpan T."/>
            <person name="Mondo S.J."/>
            <person name="Barry K."/>
            <person name="Sandor L."/>
            <person name="Lee J."/>
            <person name="Lipzen A."/>
            <person name="Pangilinan J."/>
            <person name="LaButti K."/>
            <person name="Hainaut M."/>
            <person name="Henrissat B."/>
            <person name="Grigoriev I.V."/>
            <person name="Spatafora J.W."/>
            <person name="Aime M.C."/>
        </authorList>
    </citation>
    <scope>NUCLEOTIDE SEQUENCE [LARGE SCALE GENOMIC DNA]</scope>
    <source>
        <strain evidence="8 9">MCA 4198</strain>
    </source>
</reference>
<evidence type="ECO:0000256" key="3">
    <source>
        <dbReference type="ARBA" id="ARBA00022692"/>
    </source>
</evidence>
<feature type="compositionally biased region" description="Basic and acidic residues" evidence="6">
    <location>
        <begin position="343"/>
        <end position="371"/>
    </location>
</feature>
<dbReference type="SUPFAM" id="SSF53474">
    <property type="entry name" value="alpha/beta-Hydrolases"/>
    <property type="match status" value="1"/>
</dbReference>
<feature type="compositionally biased region" description="Polar residues" evidence="6">
    <location>
        <begin position="1381"/>
        <end position="1391"/>
    </location>
</feature>
<protein>
    <submittedName>
        <fullName evidence="8">DUF726-domain-containing protein</fullName>
    </submittedName>
</protein>
<dbReference type="GeneID" id="37046743"/>
<evidence type="ECO:0000256" key="7">
    <source>
        <dbReference type="SAM" id="Phobius"/>
    </source>
</evidence>
<dbReference type="GO" id="GO:0016020">
    <property type="term" value="C:membrane"/>
    <property type="evidence" value="ECO:0007669"/>
    <property type="project" value="UniProtKB-SubCell"/>
</dbReference>
<accession>A0A316YR20</accession>
<sequence>MSYRTNFTMDDDDDWQEMPVVRERSPASSPSSSDTEGAPSGYGRPGASIASASTSSIGSQQKRAQKKVGFGSTATATKASASSPAKSLRTNAAANAASATTATQRGHRRNLSSQTNATGRQLDIDDARGFSWRAKPAGLGEGGGKRRIDRLPEDKDADENEAAQGGRRRRLKPGDSSGSSSDDDNDDDDDEGGARGYTQLRLDDDVEGEEIDAATEYLFGQGHTAEDIASGEAPGATPHSQLDTTKNLLSEGQKIAYVGLVSLVARDLIRLLQRVPGKELKPAIDSADEWRLRVMARLFQHMDIESSEQSMIHSLAQHGVLPTDLAPSLVTTQTVDNPDFDPEAERERDEEREQQEQLDAERKEKEGQEKETTEEEGGEGELQEGEREEGEKAPEGPSHNEEKTETEEGDGADTANARTEAMDETRAEEQPREESEGAATAKLEEEASGDLGDPFADEHAGGDLGSIGDADVKREPVETDAGQSLSADIPNEEGSGDLGTGASTPTLAAEPGTPTIPDSKEVDPQDKDAFSAAAASAGSDRTEEKRSSRIIADPNTTTRVLGSAAADDIVDKTTPMGLTNQPQTIDTLPSALEGVTTELSSADRKITLDLRWTVLCDLFLVLTADSVYDSRSRVLLEKVAEHLGLAWMDVTKFEKRVTDALEIEEGVAGSLRGKKAVKKRAEAARRRRLVMMGLATVGGGLVIGLSAGLMAPFIGAGLGAALGTIGVGGTTGFLGGVGGAAIITTTGTVGGAALGGRGMSRRTRSVKTFEFKPIHNNKRVNCIVTVGGFMSGPQDDPRLPFSVVDSIMGDVFSVLWEPEMMQEMGDAIYLLWNETIVQGLQQVLAATIAGGLVGALAWPLWLTKLGYFIDNPWSNALDRAHACGLILADVLSRRQLGVRPITLVGFSLGARAIFYCLLELAQKKKFGIVQNVYLMGAPVTASDKTWKEARAVVAGRFVNAFSRTDWILGYLFRATTGGLRSIAGLHPVERVPEVENIDVTQTVPGHLQYRAFMPLVLDELGFRTTADYFDEPEDLSKVPEREIVYEQEESEAVKEMKAVKTSSGGFGQIFKRKKTADGQNMSSGSSSNNSSTDHGAGPSIKSPSSPAPPSKLATQVSGGDGDDDDDDDLPPREEHSPSYPVEKPKTPTLSQPAVPNKPASNMPSQSGVSSGDADLDAILAELRESGIEVKELQSSLPPLPLAKPTTPSGTQTPSKEVSVSTGKQAKEQQEASSSLEPPSMAATKANLPRMQNHQQSQAQSPSSPALDGPSTAGEDKQPSSRPRLPYAKSFGSTVFDVDELPPPPPYSSTSFSDTQDVSLSFGSSYDDDYEDEQKTSKGSPPPRVTVNEEEEKDKGEAELERIASGSAYGLSEETARELARQFQSSGMSTQGARAAAKMAQTLGQGSSDYSPAATSAASPALDPWSSGGAGAGDGEDEEAAASAVASSGFAPLSAPERSFSFGRQTDDEAFSSASAESRYGGKGRGGLDLQPQQDPWGAAPNSAYGSSSSSAAHTPATGGMESNPWG</sequence>
<feature type="compositionally biased region" description="Low complexity" evidence="6">
    <location>
        <begin position="1406"/>
        <end position="1420"/>
    </location>
</feature>
<keyword evidence="9" id="KW-1185">Reference proteome</keyword>
<dbReference type="InterPro" id="IPR029058">
    <property type="entry name" value="AB_hydrolase_fold"/>
</dbReference>
<keyword evidence="4 7" id="KW-1133">Transmembrane helix</keyword>
<feature type="transmembrane region" description="Helical" evidence="7">
    <location>
        <begin position="733"/>
        <end position="754"/>
    </location>
</feature>
<feature type="compositionally biased region" description="Basic and acidic residues" evidence="6">
    <location>
        <begin position="389"/>
        <end position="403"/>
    </location>
</feature>
<feature type="compositionally biased region" description="Polar residues" evidence="6">
    <location>
        <begin position="1147"/>
        <end position="1169"/>
    </location>
</feature>
<feature type="compositionally biased region" description="Polar residues" evidence="6">
    <location>
        <begin position="1307"/>
        <end position="1323"/>
    </location>
</feature>
<feature type="region of interest" description="Disordered" evidence="6">
    <location>
        <begin position="1070"/>
        <end position="1526"/>
    </location>
</feature>
<dbReference type="PANTHER" id="PTHR17920:SF3">
    <property type="entry name" value="TRANSMEMBRANE AND COILED-COIL DOMAIN-CONTAINING PROTEIN 4"/>
    <property type="match status" value="1"/>
</dbReference>
<feature type="compositionally biased region" description="Low complexity" evidence="6">
    <location>
        <begin position="1080"/>
        <end position="1104"/>
    </location>
</feature>
<keyword evidence="3 7" id="KW-0812">Transmembrane</keyword>
<name>A0A316YR20_9BASI</name>
<proteinExistence type="inferred from homology"/>
<dbReference type="PANTHER" id="PTHR17920">
    <property type="entry name" value="TRANSMEMBRANE AND COILED-COIL DOMAIN-CONTAINING PROTEIN 4 TMCO4"/>
    <property type="match status" value="1"/>
</dbReference>
<evidence type="ECO:0000256" key="5">
    <source>
        <dbReference type="ARBA" id="ARBA00023136"/>
    </source>
</evidence>
<comment type="subcellular location">
    <subcellularLocation>
        <location evidence="1">Membrane</location>
        <topology evidence="1">Multi-pass membrane protein</topology>
    </subcellularLocation>
</comment>
<dbReference type="OrthoDB" id="277931at2759"/>
<evidence type="ECO:0000256" key="6">
    <source>
        <dbReference type="SAM" id="MobiDB-lite"/>
    </source>
</evidence>
<feature type="compositionally biased region" description="Basic and acidic residues" evidence="6">
    <location>
        <begin position="420"/>
        <end position="435"/>
    </location>
</feature>
<keyword evidence="5 7" id="KW-0472">Membrane</keyword>
<dbReference type="SUPFAM" id="SSF158682">
    <property type="entry name" value="TerB-like"/>
    <property type="match status" value="1"/>
</dbReference>
<feature type="compositionally biased region" description="Basic and acidic residues" evidence="6">
    <location>
        <begin position="1181"/>
        <end position="1191"/>
    </location>
</feature>
<dbReference type="InParanoid" id="A0A316YR20"/>
<feature type="compositionally biased region" description="Low complexity" evidence="6">
    <location>
        <begin position="46"/>
        <end position="59"/>
    </location>
</feature>
<feature type="compositionally biased region" description="Acidic residues" evidence="6">
    <location>
        <begin position="181"/>
        <end position="191"/>
    </location>
</feature>
<feature type="transmembrane region" description="Helical" evidence="7">
    <location>
        <begin position="689"/>
        <end position="713"/>
    </location>
</feature>
<dbReference type="RefSeq" id="XP_025378937.1">
    <property type="nucleotide sequence ID" value="XM_025524827.1"/>
</dbReference>
<evidence type="ECO:0000313" key="9">
    <source>
        <dbReference type="Proteomes" id="UP000245768"/>
    </source>
</evidence>
<organism evidence="8 9">
    <name type="scientific">Acaromyces ingoldii</name>
    <dbReference type="NCBI Taxonomy" id="215250"/>
    <lineage>
        <taxon>Eukaryota</taxon>
        <taxon>Fungi</taxon>
        <taxon>Dikarya</taxon>
        <taxon>Basidiomycota</taxon>
        <taxon>Ustilaginomycotina</taxon>
        <taxon>Exobasidiomycetes</taxon>
        <taxon>Exobasidiales</taxon>
        <taxon>Cryptobasidiaceae</taxon>
        <taxon>Acaromyces</taxon>
    </lineage>
</organism>
<feature type="compositionally biased region" description="Low complexity" evidence="6">
    <location>
        <begin position="1497"/>
        <end position="1519"/>
    </location>
</feature>
<evidence type="ECO:0000256" key="4">
    <source>
        <dbReference type="ARBA" id="ARBA00022989"/>
    </source>
</evidence>
<dbReference type="InterPro" id="IPR007941">
    <property type="entry name" value="DUF726"/>
</dbReference>
<feature type="compositionally biased region" description="Basic and acidic residues" evidence="6">
    <location>
        <begin position="518"/>
        <end position="529"/>
    </location>
</feature>
<feature type="compositionally biased region" description="Polar residues" evidence="6">
    <location>
        <begin position="1209"/>
        <end position="1223"/>
    </location>
</feature>
<feature type="compositionally biased region" description="Basic and acidic residues" evidence="6">
    <location>
        <begin position="143"/>
        <end position="154"/>
    </location>
</feature>
<feature type="region of interest" description="Disordered" evidence="6">
    <location>
        <begin position="1"/>
        <end position="206"/>
    </location>
</feature>
<feature type="compositionally biased region" description="Acidic residues" evidence="6">
    <location>
        <begin position="372"/>
        <end position="388"/>
    </location>
</feature>
<evidence type="ECO:0000256" key="2">
    <source>
        <dbReference type="ARBA" id="ARBA00009824"/>
    </source>
</evidence>
<gene>
    <name evidence="8" type="ORF">FA10DRAFT_300325</name>
</gene>
<feature type="region of interest" description="Disordered" evidence="6">
    <location>
        <begin position="332"/>
        <end position="547"/>
    </location>
</feature>
<dbReference type="Pfam" id="PF05277">
    <property type="entry name" value="DUF726"/>
    <property type="match status" value="1"/>
</dbReference>